<reference evidence="6" key="1">
    <citation type="submission" date="2021-07" db="EMBL/GenBank/DDBJ databases">
        <authorList>
            <person name="Catto M.A."/>
            <person name="Jacobson A."/>
            <person name="Kennedy G."/>
            <person name="Labadie P."/>
            <person name="Hunt B.G."/>
            <person name="Srinivasan R."/>
        </authorList>
    </citation>
    <scope>NUCLEOTIDE SEQUENCE</scope>
    <source>
        <strain evidence="6">PL_HMW_Pooled</strain>
        <tissue evidence="6">Head</tissue>
    </source>
</reference>
<evidence type="ECO:0000256" key="3">
    <source>
        <dbReference type="SAM" id="SignalP"/>
    </source>
</evidence>
<protein>
    <submittedName>
        <fullName evidence="6">Vitellogenin-2</fullName>
    </submittedName>
</protein>
<feature type="chain" id="PRO_5042294123" evidence="3">
    <location>
        <begin position="29"/>
        <end position="1495"/>
    </location>
</feature>
<dbReference type="Proteomes" id="UP001219518">
    <property type="component" value="Unassembled WGS sequence"/>
</dbReference>
<sequence>MSAGPSSGLHAMVVALLLPLLMAGSALAAAAAEAAPPASGSLFQAGEELTYRWHAHVSTGTKLPSHVLSHWQISGTLRLQGQEGSALLQVSALNTSLWNGEVSHAGTDAGAGGRGATLPLRESPLLGAFRVAYAAGRATGLELLEAEPLWAHNMKRALASLLQMDLEAVRDEASPVAEVNEDTVHGKCKVKYIVSRERDGGRTVRKFTDHKGCEAWSRESWSNMAAFPCAAGPGTGAHQSPLTSHSEAVYSVSASGRLTRAEASGILLMQPFQSNAEMQYMTARQSLVLESAEAVTQPIERGGATRSAQLSYQHAEDQPLSKAAADEACSRVMSLLRRLVQRLGQSNVVPDTERLHEQTAVQVLDLLVGLDYATLDHLYASVMLGTSYEQETMGNLFMELLPQVGTHDAILFTINLVKDRKATDWTALQMLMALPFYLRQNSLARHSAEEMLKACEPMLSLEDVSNDVQKTAILTFASLVNKLCANGRCKPETVDRYIRVYVDKFTESTTYEQQMLYLEGLSNMEVGQVVDFLEPVIQGNVTDLTRHSSHHIRFLAVWATISTAPHSPGRVYQLYWPILTNSSEHLEMRVAALTMLMVSVDSPARYWSLYWYIRGQNNNHLYNFFYTTLHSLAQTKYPCYAHLAQAASQLVRVVPEPEDSTWPTKNYIIDYEHQSLGVGGFLQLFMIGSERTFQPSVVYLTFGKHASQRVLSDVSIYLKLQGVSEAAQAALMKMETSNMKVPQLIELLRSMKVTTKYPEPVHVEFLLKREGRVIMCHHFNNSFNSLSTLKEKVTTFFNTFHVNAQRLWYPVLLEMTQPTLLGTPANIQLTSSVLASLRGDFTQVPNTRNLTIHNRLDVRLSVTVETALKSFNPLSDVWHGVDRSLGFHGQIPFVCTISMDTTNAHVSLGPLNDTVGLVGHLQSGVFVKGLAAETALYHHCKDCLLYHTVGSYSQDSQKTARQQREVVDMTIEDLGAKLKISLFDCDRPYSTLDYIKLGAGLLDPHTNNYQMVPGGLPLLGVIHLADVALIQAPRGSCGIISTLRTIGSRNTELDLAVRASTDVIPGEPTETLPGEKSIIHLTLTHREHGLENPLHQIEVNGIHKRYAGHAKHDLKLKITRSKNGTLTSVMCVDADWNMPPWHPDLIPLSDTITGHLNTVWGSSGSSGRCPIGGSSLNLRAKAEATMEQLALATSALTWPYNQCKKDSLNRQEWGDTFTPLTPACQEEARQLATLRKYTATLTYGKLPQRLVSLSHRVAGILELLHPLNKEDAREELTASVEFPVKEPIVNITLNSRDLSWDYSSLGFAPLLYNARFPRPNTNLGLVSSCIVTTARVISWDNATISHPLSPCYTLAAADCTRNPKFAFLIKKVKGPKPLAVKLYTGGNFVELIPDDSGKVNININGSPVHNNAVHGVSFPMQDTYYDFKVWEKPGGLFEVESKLSYGWLQYYGHSALFMLGPGLYSGNTCGLCGDLNSNAANDFNEPIYIQQCNEN</sequence>
<dbReference type="InterPro" id="IPR001747">
    <property type="entry name" value="Vitellogenin_N"/>
</dbReference>
<dbReference type="InterPro" id="IPR015819">
    <property type="entry name" value="Lipid_transp_b-sht_shell"/>
</dbReference>
<feature type="domain" description="VWFD" evidence="5">
    <location>
        <begin position="1327"/>
        <end position="1495"/>
    </location>
</feature>
<name>A0AAE1H186_9NEOP</name>
<keyword evidence="7" id="KW-1185">Reference proteome</keyword>
<dbReference type="InterPro" id="IPR050733">
    <property type="entry name" value="Vitellogenin/Apolipophorin"/>
</dbReference>
<evidence type="ECO:0000256" key="2">
    <source>
        <dbReference type="PROSITE-ProRule" id="PRU00557"/>
    </source>
</evidence>
<dbReference type="PROSITE" id="PS51233">
    <property type="entry name" value="VWFD"/>
    <property type="match status" value="1"/>
</dbReference>
<dbReference type="GO" id="GO:0005319">
    <property type="term" value="F:lipid transporter activity"/>
    <property type="evidence" value="ECO:0007669"/>
    <property type="project" value="InterPro"/>
</dbReference>
<comment type="caution">
    <text evidence="6">The sequence shown here is derived from an EMBL/GenBank/DDBJ whole genome shotgun (WGS) entry which is preliminary data.</text>
</comment>
<evidence type="ECO:0000313" key="7">
    <source>
        <dbReference type="Proteomes" id="UP001219518"/>
    </source>
</evidence>
<dbReference type="Pfam" id="PF01347">
    <property type="entry name" value="Vitellogenin_N"/>
    <property type="match status" value="1"/>
</dbReference>
<dbReference type="SUPFAM" id="SSF56968">
    <property type="entry name" value="Lipovitellin-phosvitin complex, beta-sheet shell regions"/>
    <property type="match status" value="2"/>
</dbReference>
<dbReference type="SUPFAM" id="SSF48431">
    <property type="entry name" value="Lipovitellin-phosvitin complex, superhelical domain"/>
    <property type="match status" value="1"/>
</dbReference>
<gene>
    <name evidence="6" type="ORF">KUF71_022021</name>
</gene>
<dbReference type="InterPro" id="IPR001846">
    <property type="entry name" value="VWF_type-D"/>
</dbReference>
<dbReference type="InterPro" id="IPR011030">
    <property type="entry name" value="Lipovitellin_superhlx_dom"/>
</dbReference>
<evidence type="ECO:0000259" key="5">
    <source>
        <dbReference type="PROSITE" id="PS51233"/>
    </source>
</evidence>
<evidence type="ECO:0000256" key="1">
    <source>
        <dbReference type="ARBA" id="ARBA00022729"/>
    </source>
</evidence>
<dbReference type="SMART" id="SM01169">
    <property type="entry name" value="DUF1943"/>
    <property type="match status" value="1"/>
</dbReference>
<dbReference type="Pfam" id="PF00094">
    <property type="entry name" value="VWD"/>
    <property type="match status" value="1"/>
</dbReference>
<keyword evidence="1 3" id="KW-0732">Signal</keyword>
<reference evidence="6" key="2">
    <citation type="journal article" date="2023" name="BMC Genomics">
        <title>Pest status, molecular evolution, and epigenetic factors derived from the genome assembly of Frankliniella fusca, a thysanopteran phytovirus vector.</title>
        <authorList>
            <person name="Catto M.A."/>
            <person name="Labadie P.E."/>
            <person name="Jacobson A.L."/>
            <person name="Kennedy G.G."/>
            <person name="Srinivasan R."/>
            <person name="Hunt B.G."/>
        </authorList>
    </citation>
    <scope>NUCLEOTIDE SEQUENCE</scope>
    <source>
        <strain evidence="6">PL_HMW_Pooled</strain>
    </source>
</reference>
<dbReference type="Pfam" id="PF09172">
    <property type="entry name" value="Vit_open_b-sht"/>
    <property type="match status" value="1"/>
</dbReference>
<dbReference type="PANTHER" id="PTHR23345:SF33">
    <property type="entry name" value="CROSSVEINLESS D"/>
    <property type="match status" value="1"/>
</dbReference>
<dbReference type="Gene3D" id="1.25.10.20">
    <property type="entry name" value="Vitellinogen, superhelical"/>
    <property type="match status" value="1"/>
</dbReference>
<organism evidence="6 7">
    <name type="scientific">Frankliniella fusca</name>
    <dbReference type="NCBI Taxonomy" id="407009"/>
    <lineage>
        <taxon>Eukaryota</taxon>
        <taxon>Metazoa</taxon>
        <taxon>Ecdysozoa</taxon>
        <taxon>Arthropoda</taxon>
        <taxon>Hexapoda</taxon>
        <taxon>Insecta</taxon>
        <taxon>Pterygota</taxon>
        <taxon>Neoptera</taxon>
        <taxon>Paraneoptera</taxon>
        <taxon>Thysanoptera</taxon>
        <taxon>Terebrantia</taxon>
        <taxon>Thripoidea</taxon>
        <taxon>Thripidae</taxon>
        <taxon>Frankliniella</taxon>
    </lineage>
</organism>
<evidence type="ECO:0000313" key="6">
    <source>
        <dbReference type="EMBL" id="KAK3912451.1"/>
    </source>
</evidence>
<dbReference type="SMART" id="SM00216">
    <property type="entry name" value="VWD"/>
    <property type="match status" value="1"/>
</dbReference>
<accession>A0AAE1H186</accession>
<feature type="signal peptide" evidence="3">
    <location>
        <begin position="1"/>
        <end position="28"/>
    </location>
</feature>
<dbReference type="SMART" id="SM00638">
    <property type="entry name" value="LPD_N"/>
    <property type="match status" value="1"/>
</dbReference>
<dbReference type="PROSITE" id="PS51211">
    <property type="entry name" value="VITELLOGENIN"/>
    <property type="match status" value="1"/>
</dbReference>
<evidence type="ECO:0000259" key="4">
    <source>
        <dbReference type="PROSITE" id="PS51211"/>
    </source>
</evidence>
<proteinExistence type="predicted"/>
<dbReference type="EMBL" id="JAHWGI010000293">
    <property type="protein sequence ID" value="KAK3912451.1"/>
    <property type="molecule type" value="Genomic_DNA"/>
</dbReference>
<dbReference type="InterPro" id="IPR015816">
    <property type="entry name" value="Vitellinogen_b-sht_N"/>
</dbReference>
<dbReference type="Gene3D" id="2.30.230.10">
    <property type="entry name" value="Lipovitellin, beta-sheet shell regions, chain A"/>
    <property type="match status" value="1"/>
</dbReference>
<dbReference type="InterPro" id="IPR015255">
    <property type="entry name" value="Vitellinogen_open_b-sht"/>
</dbReference>
<comment type="caution">
    <text evidence="2">Lacks conserved residue(s) required for the propagation of feature annotation.</text>
</comment>
<feature type="domain" description="Vitellogenin" evidence="4">
    <location>
        <begin position="43"/>
        <end position="698"/>
    </location>
</feature>
<dbReference type="PANTHER" id="PTHR23345">
    <property type="entry name" value="VITELLOGENIN-RELATED"/>
    <property type="match status" value="1"/>
</dbReference>